<comment type="caution">
    <text evidence="1">The sequence shown here is derived from an EMBL/GenBank/DDBJ whole genome shotgun (WGS) entry which is preliminary data.</text>
</comment>
<sequence>MPLVFDIAGERAVSLEEYVEHVRREVDVRDLDSVAASAPMLAALAHDRSFLAARLSRELRDWSRFQADNDYISPSFILARGPGFFVRANVWTPRAAEAPEVQDRVNFYALGHDHNFSFLTVGYWGPGYETALYEVEPGSFEEVVGAPVELRFVGRTTLSPGRVMLYRASRDVHEQAPPPELSISLNLMLVPPEASLVSQHYFDLEARRVAAVTGLATLGRTALCRLAGLLGDSAFAGPLARLAAEHPTPEVRRAAAAALARVEQVEPSGEGEGR</sequence>
<dbReference type="EMBL" id="JAQNDN010000004">
    <property type="protein sequence ID" value="MDC0668491.1"/>
    <property type="molecule type" value="Genomic_DNA"/>
</dbReference>
<protein>
    <recommendedName>
        <fullName evidence="3">HEAT repeat domain-containing protein</fullName>
    </recommendedName>
</protein>
<proteinExistence type="predicted"/>
<organism evidence="1 2">
    <name type="scientific">Nannocystis radixulma</name>
    <dbReference type="NCBI Taxonomy" id="2995305"/>
    <lineage>
        <taxon>Bacteria</taxon>
        <taxon>Pseudomonadati</taxon>
        <taxon>Myxococcota</taxon>
        <taxon>Polyangia</taxon>
        <taxon>Nannocystales</taxon>
        <taxon>Nannocystaceae</taxon>
        <taxon>Nannocystis</taxon>
    </lineage>
</organism>
<dbReference type="InterPro" id="IPR011051">
    <property type="entry name" value="RmlC_Cupin_sf"/>
</dbReference>
<keyword evidence="2" id="KW-1185">Reference proteome</keyword>
<evidence type="ECO:0000313" key="2">
    <source>
        <dbReference type="Proteomes" id="UP001217838"/>
    </source>
</evidence>
<name>A0ABT5B327_9BACT</name>
<gene>
    <name evidence="1" type="ORF">POL58_12115</name>
</gene>
<reference evidence="1 2" key="1">
    <citation type="submission" date="2022-11" db="EMBL/GenBank/DDBJ databases">
        <title>Minimal conservation of predation-associated metabolite biosynthetic gene clusters underscores biosynthetic potential of Myxococcota including descriptions for ten novel species: Archangium lansinium sp. nov., Myxococcus landrumus sp. nov., Nannocystis bai.</title>
        <authorList>
            <person name="Ahearne A."/>
            <person name="Stevens C."/>
            <person name="Dowd S."/>
        </authorList>
    </citation>
    <scope>NUCLEOTIDE SEQUENCE [LARGE SCALE GENOMIC DNA]</scope>
    <source>
        <strain evidence="1 2">NCELM</strain>
    </source>
</reference>
<dbReference type="RefSeq" id="WP_271997667.1">
    <property type="nucleotide sequence ID" value="NZ_JAQNDN010000004.1"/>
</dbReference>
<dbReference type="Proteomes" id="UP001217838">
    <property type="component" value="Unassembled WGS sequence"/>
</dbReference>
<accession>A0ABT5B327</accession>
<evidence type="ECO:0008006" key="3">
    <source>
        <dbReference type="Google" id="ProtNLM"/>
    </source>
</evidence>
<dbReference type="SUPFAM" id="SSF51182">
    <property type="entry name" value="RmlC-like cupins"/>
    <property type="match status" value="1"/>
</dbReference>
<evidence type="ECO:0000313" key="1">
    <source>
        <dbReference type="EMBL" id="MDC0668491.1"/>
    </source>
</evidence>